<evidence type="ECO:0008006" key="6">
    <source>
        <dbReference type="Google" id="ProtNLM"/>
    </source>
</evidence>
<dbReference type="PANTHER" id="PTHR11926">
    <property type="entry name" value="GLUCOSYL/GLUCURONOSYL TRANSFERASES"/>
    <property type="match status" value="1"/>
</dbReference>
<dbReference type="PROSITE" id="PS00375">
    <property type="entry name" value="UDPGT"/>
    <property type="match status" value="2"/>
</dbReference>
<organism evidence="4 5">
    <name type="scientific">Centaurea solstitialis</name>
    <name type="common">yellow star-thistle</name>
    <dbReference type="NCBI Taxonomy" id="347529"/>
    <lineage>
        <taxon>Eukaryota</taxon>
        <taxon>Viridiplantae</taxon>
        <taxon>Streptophyta</taxon>
        <taxon>Embryophyta</taxon>
        <taxon>Tracheophyta</taxon>
        <taxon>Spermatophyta</taxon>
        <taxon>Magnoliopsida</taxon>
        <taxon>eudicotyledons</taxon>
        <taxon>Gunneridae</taxon>
        <taxon>Pentapetalae</taxon>
        <taxon>asterids</taxon>
        <taxon>campanulids</taxon>
        <taxon>Asterales</taxon>
        <taxon>Asteraceae</taxon>
        <taxon>Carduoideae</taxon>
        <taxon>Cardueae</taxon>
        <taxon>Centaureinae</taxon>
        <taxon>Centaurea</taxon>
    </lineage>
</organism>
<evidence type="ECO:0000256" key="1">
    <source>
        <dbReference type="ARBA" id="ARBA00009995"/>
    </source>
</evidence>
<sequence length="962" mass="108473">MDTTDKKPHVIFIPYPAQSHVKAMLKLAQLLHHKGLQITFVNTEYIHKRLLDSAGHNFVHGSPDFQFETIPDGIPRTSEDDDGLELLLHSVETKLLAPFLELVTKLPTPPTCIISDGFMSAFTVDAGEKLGIPVMLYWTLSACGFMGLYQIQSLIDKRLTPLQDESYLTNGFLETTIDWIPGMKGIQLKDLPTNAWTTDPNDKVFRFTTEATQNSGKVSNIIVHTFDALEAGIVNALSCMFPSHVYTIGPTQLLLDQTHPEISNINGYSLWREEPECFQWLQSKEPNSVIYVNFGSLVAMSLSELIELGWGLISSDHYFLWVIRSNLVVGGESVVLPPELEEQIKKRGFIARWCSQEKVLNHSSIGGFLTHCGWGSTIESLSAGVPMICRPFLWDQPTNCRYICNEWEVGLDMRKEVKRDDLKKLVQELMGEGGQRMRNKAMEWKEKAEMATAPNGSSFLNVESLVKEITKLCIKKMDTLARIEFGMKPHIIFIPYPAQSHVKAMLKLAKLLHHKGLQITFVNTEHIHKDLLDSAGPHFVHGSPNFRFETIPDGIPRSSDQDDEGLELILHSVETKLLAPFLELVAKLSTPSTCIISDGFVSAFTVDAAEKLGIPIMLYWTFSACGFMGLYQVQSLIDKGLSPLQDESYLTNGFLETTIDWIPGMKGIRLRDLPTNAWTTDPNDKLFRFTVEVTKNSDKVSNIIIHTFDALEDSIVNALSCMFARHVYTIGPLQLLLDQTLGEKPHAEISNINGYSLRREEPECFLWLQSKEPNSVIHVNFGSLVAMSLAQLIEIGWGLVSSNHYFLWIIRSNLVVGDESAILPPELEEQMKKRGFIAKWCSQKKVLNHSSIRGFLTHCGWGSTIESLSAGVPMICRPFLWDQPTNCRYICNEWEVGLEMGKNVKRDDVKRLVKDFMGEGGQRIRKKAMEWKEMAEMATTPNGSSFLNMENLVKKIIMLSRK</sequence>
<evidence type="ECO:0000256" key="3">
    <source>
        <dbReference type="ARBA" id="ARBA00022679"/>
    </source>
</evidence>
<reference evidence="4" key="1">
    <citation type="submission" date="2023-03" db="EMBL/GenBank/DDBJ databases">
        <title>Chromosome-scale reference genome and RAD-based genetic map of yellow starthistle (Centaurea solstitialis) reveal putative structural variation and QTLs associated with invader traits.</title>
        <authorList>
            <person name="Reatini B."/>
            <person name="Cang F.A."/>
            <person name="Jiang Q."/>
            <person name="Mckibben M.T.W."/>
            <person name="Barker M.S."/>
            <person name="Rieseberg L.H."/>
            <person name="Dlugosch K.M."/>
        </authorList>
    </citation>
    <scope>NUCLEOTIDE SEQUENCE</scope>
    <source>
        <strain evidence="4">CAN-66</strain>
        <tissue evidence="4">Leaf</tissue>
    </source>
</reference>
<dbReference type="CDD" id="cd03784">
    <property type="entry name" value="GT1_Gtf-like"/>
    <property type="match status" value="2"/>
</dbReference>
<comment type="caution">
    <text evidence="4">The sequence shown here is derived from an EMBL/GenBank/DDBJ whole genome shotgun (WGS) entry which is preliminary data.</text>
</comment>
<keyword evidence="5" id="KW-1185">Reference proteome</keyword>
<name>A0AA38WU20_9ASTR</name>
<dbReference type="PANTHER" id="PTHR11926:SF1417">
    <property type="entry name" value="UDP-GLUCURONOSYL_UDP-GLUCOSYLTRANSFERASE, UDP-GLYCOSYLTRANSFERASE FAMILY"/>
    <property type="match status" value="1"/>
</dbReference>
<dbReference type="Gene3D" id="3.40.50.2000">
    <property type="entry name" value="Glycogen Phosphorylase B"/>
    <property type="match status" value="4"/>
</dbReference>
<protein>
    <recommendedName>
        <fullName evidence="6">UDP-glycosyltransferase</fullName>
    </recommendedName>
</protein>
<dbReference type="GO" id="GO:0080043">
    <property type="term" value="F:quercetin 3-O-glucosyltransferase activity"/>
    <property type="evidence" value="ECO:0007669"/>
    <property type="project" value="TreeGrafter"/>
</dbReference>
<dbReference type="InterPro" id="IPR035595">
    <property type="entry name" value="UDP_glycos_trans_CS"/>
</dbReference>
<dbReference type="EMBL" id="JARYMX010000001">
    <property type="protein sequence ID" value="KAJ9567995.1"/>
    <property type="molecule type" value="Genomic_DNA"/>
</dbReference>
<evidence type="ECO:0000313" key="5">
    <source>
        <dbReference type="Proteomes" id="UP001172457"/>
    </source>
</evidence>
<dbReference type="Pfam" id="PF00201">
    <property type="entry name" value="UDPGT"/>
    <property type="match status" value="2"/>
</dbReference>
<accession>A0AA38WU20</accession>
<gene>
    <name evidence="4" type="ORF">OSB04_003961</name>
</gene>
<dbReference type="GO" id="GO:0080044">
    <property type="term" value="F:quercetin 7-O-glucosyltransferase activity"/>
    <property type="evidence" value="ECO:0007669"/>
    <property type="project" value="TreeGrafter"/>
</dbReference>
<dbReference type="AlphaFoldDB" id="A0AA38WU20"/>
<dbReference type="FunFam" id="3.40.50.2000:FF:000065">
    <property type="entry name" value="Glycosyltransferase"/>
    <property type="match status" value="2"/>
</dbReference>
<keyword evidence="2" id="KW-0328">Glycosyltransferase</keyword>
<comment type="similarity">
    <text evidence="1">Belongs to the UDP-glycosyltransferase family.</text>
</comment>
<dbReference type="SUPFAM" id="SSF53756">
    <property type="entry name" value="UDP-Glycosyltransferase/glycogen phosphorylase"/>
    <property type="match status" value="2"/>
</dbReference>
<dbReference type="InterPro" id="IPR002213">
    <property type="entry name" value="UDP_glucos_trans"/>
</dbReference>
<dbReference type="FunFam" id="3.40.50.2000:FF:000060">
    <property type="entry name" value="Glycosyltransferase"/>
    <property type="match status" value="2"/>
</dbReference>
<evidence type="ECO:0000256" key="2">
    <source>
        <dbReference type="ARBA" id="ARBA00022676"/>
    </source>
</evidence>
<evidence type="ECO:0000313" key="4">
    <source>
        <dbReference type="EMBL" id="KAJ9567995.1"/>
    </source>
</evidence>
<proteinExistence type="inferred from homology"/>
<keyword evidence="3" id="KW-0808">Transferase</keyword>
<dbReference type="Proteomes" id="UP001172457">
    <property type="component" value="Chromosome 1"/>
</dbReference>
<dbReference type="GO" id="GO:0016138">
    <property type="term" value="P:glycoside biosynthetic process"/>
    <property type="evidence" value="ECO:0007669"/>
    <property type="project" value="UniProtKB-ARBA"/>
</dbReference>